<organism evidence="11 12">
    <name type="scientific">Candidatus Falkowbacteria bacterium RIFOXYA2_FULL_38_12</name>
    <dbReference type="NCBI Taxonomy" id="1797993"/>
    <lineage>
        <taxon>Bacteria</taxon>
        <taxon>Candidatus Falkowiibacteriota</taxon>
    </lineage>
</organism>
<evidence type="ECO:0000256" key="5">
    <source>
        <dbReference type="ARBA" id="ARBA00022705"/>
    </source>
</evidence>
<dbReference type="EC" id="2.7.7.7" evidence="1"/>
<dbReference type="GO" id="GO:0009360">
    <property type="term" value="C:DNA polymerase III complex"/>
    <property type="evidence" value="ECO:0007669"/>
    <property type="project" value="InterPro"/>
</dbReference>
<keyword evidence="5" id="KW-0235">DNA replication</keyword>
<gene>
    <name evidence="11" type="ORF">A2257_00420</name>
</gene>
<proteinExistence type="inferred from homology"/>
<dbReference type="InterPro" id="IPR005790">
    <property type="entry name" value="DNA_polIII_delta"/>
</dbReference>
<keyword evidence="3" id="KW-0808">Transferase</keyword>
<dbReference type="InterPro" id="IPR027417">
    <property type="entry name" value="P-loop_NTPase"/>
</dbReference>
<evidence type="ECO:0000259" key="10">
    <source>
        <dbReference type="Pfam" id="PF21694"/>
    </source>
</evidence>
<dbReference type="Gene3D" id="1.10.8.60">
    <property type="match status" value="1"/>
</dbReference>
<protein>
    <recommendedName>
        <fullName evidence="2">DNA polymerase III subunit delta</fullName>
        <ecNumber evidence="1">2.7.7.7</ecNumber>
    </recommendedName>
</protein>
<accession>A0A1F5S3X5</accession>
<feature type="domain" description="DNA polymerase III delta subunit-like C-terminal" evidence="10">
    <location>
        <begin position="201"/>
        <end position="328"/>
    </location>
</feature>
<dbReference type="SUPFAM" id="SSF48019">
    <property type="entry name" value="post-AAA+ oligomerization domain-like"/>
    <property type="match status" value="1"/>
</dbReference>
<feature type="domain" description="DNA polymerase III delta N-terminal" evidence="9">
    <location>
        <begin position="4"/>
        <end position="116"/>
    </location>
</feature>
<dbReference type="InterPro" id="IPR048466">
    <property type="entry name" value="DNA_pol3_delta-like_C"/>
</dbReference>
<dbReference type="InterPro" id="IPR010372">
    <property type="entry name" value="DNA_pol3_delta_N"/>
</dbReference>
<comment type="caution">
    <text evidence="11">The sequence shown here is derived from an EMBL/GenBank/DDBJ whole genome shotgun (WGS) entry which is preliminary data.</text>
</comment>
<evidence type="ECO:0000256" key="1">
    <source>
        <dbReference type="ARBA" id="ARBA00012417"/>
    </source>
</evidence>
<dbReference type="Gene3D" id="3.40.50.300">
    <property type="entry name" value="P-loop containing nucleotide triphosphate hydrolases"/>
    <property type="match status" value="1"/>
</dbReference>
<dbReference type="Pfam" id="PF06144">
    <property type="entry name" value="DNA_pol3_delta"/>
    <property type="match status" value="1"/>
</dbReference>
<evidence type="ECO:0000256" key="2">
    <source>
        <dbReference type="ARBA" id="ARBA00017703"/>
    </source>
</evidence>
<evidence type="ECO:0000256" key="8">
    <source>
        <dbReference type="ARBA" id="ARBA00049244"/>
    </source>
</evidence>
<dbReference type="Proteomes" id="UP000177407">
    <property type="component" value="Unassembled WGS sequence"/>
</dbReference>
<evidence type="ECO:0000256" key="3">
    <source>
        <dbReference type="ARBA" id="ARBA00022679"/>
    </source>
</evidence>
<evidence type="ECO:0000256" key="6">
    <source>
        <dbReference type="ARBA" id="ARBA00022932"/>
    </source>
</evidence>
<dbReference type="InterPro" id="IPR008921">
    <property type="entry name" value="DNA_pol3_clamp-load_cplx_C"/>
</dbReference>
<dbReference type="PANTHER" id="PTHR34388:SF1">
    <property type="entry name" value="DNA POLYMERASE III SUBUNIT DELTA"/>
    <property type="match status" value="1"/>
</dbReference>
<dbReference type="Gene3D" id="1.20.272.10">
    <property type="match status" value="1"/>
</dbReference>
<name>A0A1F5S3X5_9BACT</name>
<keyword evidence="4" id="KW-0548">Nucleotidyltransferase</keyword>
<comment type="catalytic activity">
    <reaction evidence="8">
        <text>DNA(n) + a 2'-deoxyribonucleoside 5'-triphosphate = DNA(n+1) + diphosphate</text>
        <dbReference type="Rhea" id="RHEA:22508"/>
        <dbReference type="Rhea" id="RHEA-COMP:17339"/>
        <dbReference type="Rhea" id="RHEA-COMP:17340"/>
        <dbReference type="ChEBI" id="CHEBI:33019"/>
        <dbReference type="ChEBI" id="CHEBI:61560"/>
        <dbReference type="ChEBI" id="CHEBI:173112"/>
        <dbReference type="EC" id="2.7.7.7"/>
    </reaction>
</comment>
<sequence>MILFLYGEDTYRSRQKLKQIEERFKQTDKSRINLFIFDGEKTPFKNIEKEIVSAPFLHDKKLIVIENFLKKKGGAKAQEDLIIFLKKNKVPESAVIIFWEEGIPDMRSAVFKLLNKPKQAEKFEPLPEAKLCQWISKEVSERKIEIEKQATELLATLVGPDLWQIAGELDKLVAFTVKRESKQNIITAEDVKIFVKGRFDEDIFSLTDAIGNRNKKQIFKLLNEQISAGLKEAYIFSMLARQFRILFQIKETVEKKYSFVSPGDYSLKQNLASDLGLHPFVVQKTLAQIKNYKLEELKNIYKKLLSIDMKMKRTSLSPRLLLDLFLAEICVG</sequence>
<dbReference type="PANTHER" id="PTHR34388">
    <property type="entry name" value="DNA POLYMERASE III SUBUNIT DELTA"/>
    <property type="match status" value="1"/>
</dbReference>
<evidence type="ECO:0000259" key="9">
    <source>
        <dbReference type="Pfam" id="PF06144"/>
    </source>
</evidence>
<comment type="similarity">
    <text evidence="7">Belongs to the DNA polymerase HolA subunit family.</text>
</comment>
<dbReference type="Pfam" id="PF21694">
    <property type="entry name" value="DNA_pol3_delta_C"/>
    <property type="match status" value="1"/>
</dbReference>
<dbReference type="GO" id="GO:0003887">
    <property type="term" value="F:DNA-directed DNA polymerase activity"/>
    <property type="evidence" value="ECO:0007669"/>
    <property type="project" value="UniProtKB-KW"/>
</dbReference>
<evidence type="ECO:0000256" key="7">
    <source>
        <dbReference type="ARBA" id="ARBA00034754"/>
    </source>
</evidence>
<dbReference type="GO" id="GO:0003677">
    <property type="term" value="F:DNA binding"/>
    <property type="evidence" value="ECO:0007669"/>
    <property type="project" value="InterPro"/>
</dbReference>
<evidence type="ECO:0000313" key="12">
    <source>
        <dbReference type="Proteomes" id="UP000177407"/>
    </source>
</evidence>
<evidence type="ECO:0000256" key="4">
    <source>
        <dbReference type="ARBA" id="ARBA00022695"/>
    </source>
</evidence>
<reference evidence="11 12" key="1">
    <citation type="journal article" date="2016" name="Nat. Commun.">
        <title>Thousands of microbial genomes shed light on interconnected biogeochemical processes in an aquifer system.</title>
        <authorList>
            <person name="Anantharaman K."/>
            <person name="Brown C.T."/>
            <person name="Hug L.A."/>
            <person name="Sharon I."/>
            <person name="Castelle C.J."/>
            <person name="Probst A.J."/>
            <person name="Thomas B.C."/>
            <person name="Singh A."/>
            <person name="Wilkins M.J."/>
            <person name="Karaoz U."/>
            <person name="Brodie E.L."/>
            <person name="Williams K.H."/>
            <person name="Hubbard S.S."/>
            <person name="Banfield J.F."/>
        </authorList>
    </citation>
    <scope>NUCLEOTIDE SEQUENCE [LARGE SCALE GENOMIC DNA]</scope>
</reference>
<evidence type="ECO:0000313" key="11">
    <source>
        <dbReference type="EMBL" id="OGF21408.1"/>
    </source>
</evidence>
<dbReference type="SUPFAM" id="SSF52540">
    <property type="entry name" value="P-loop containing nucleoside triphosphate hydrolases"/>
    <property type="match status" value="1"/>
</dbReference>
<dbReference type="GO" id="GO:0006261">
    <property type="term" value="P:DNA-templated DNA replication"/>
    <property type="evidence" value="ECO:0007669"/>
    <property type="project" value="TreeGrafter"/>
</dbReference>
<dbReference type="NCBIfam" id="TIGR01128">
    <property type="entry name" value="holA"/>
    <property type="match status" value="1"/>
</dbReference>
<dbReference type="EMBL" id="MFGA01000006">
    <property type="protein sequence ID" value="OGF21408.1"/>
    <property type="molecule type" value="Genomic_DNA"/>
</dbReference>
<keyword evidence="6" id="KW-0239">DNA-directed DNA polymerase</keyword>
<dbReference type="AlphaFoldDB" id="A0A1F5S3X5"/>